<dbReference type="EMBL" id="QZEY01000011">
    <property type="protein sequence ID" value="RJL27067.1"/>
    <property type="molecule type" value="Genomic_DNA"/>
</dbReference>
<evidence type="ECO:0000256" key="1">
    <source>
        <dbReference type="SAM" id="Phobius"/>
    </source>
</evidence>
<dbReference type="InterPro" id="IPR045590">
    <property type="entry name" value="DUF6463"/>
</dbReference>
<name>A0A3A4AKL2_9ACTN</name>
<dbReference type="Pfam" id="PF20064">
    <property type="entry name" value="DUF6463"/>
    <property type="match status" value="1"/>
</dbReference>
<dbReference type="AlphaFoldDB" id="A0A3A4AKL2"/>
<keyword evidence="3" id="KW-1185">Reference proteome</keyword>
<reference evidence="2 3" key="1">
    <citation type="submission" date="2018-09" db="EMBL/GenBank/DDBJ databases">
        <title>YIM 75507 draft genome.</title>
        <authorList>
            <person name="Tang S."/>
            <person name="Feng Y."/>
        </authorList>
    </citation>
    <scope>NUCLEOTIDE SEQUENCE [LARGE SCALE GENOMIC DNA]</scope>
    <source>
        <strain evidence="2 3">YIM 75507</strain>
    </source>
</reference>
<gene>
    <name evidence="2" type="ORF">D5H75_24900</name>
</gene>
<accession>A0A3A4AKL2</accession>
<keyword evidence="1" id="KW-0812">Transmembrane</keyword>
<feature type="transmembrane region" description="Helical" evidence="1">
    <location>
        <begin position="41"/>
        <end position="62"/>
    </location>
</feature>
<keyword evidence="1" id="KW-0472">Membrane</keyword>
<organism evidence="2 3">
    <name type="scientific">Bailinhaonella thermotolerans</name>
    <dbReference type="NCBI Taxonomy" id="1070861"/>
    <lineage>
        <taxon>Bacteria</taxon>
        <taxon>Bacillati</taxon>
        <taxon>Actinomycetota</taxon>
        <taxon>Actinomycetes</taxon>
        <taxon>Streptosporangiales</taxon>
        <taxon>Streptosporangiaceae</taxon>
        <taxon>Bailinhaonella</taxon>
    </lineage>
</organism>
<protein>
    <submittedName>
        <fullName evidence="2">Uncharacterized protein</fullName>
    </submittedName>
</protein>
<dbReference type="Proteomes" id="UP000265768">
    <property type="component" value="Unassembled WGS sequence"/>
</dbReference>
<proteinExistence type="predicted"/>
<sequence length="117" mass="12180">MVIAVGHSVLGAIKGAEHWAGWAAGELQGGLGAAKPVYSELSFWAVPGGFAVPLLLLGLLAVGRAREGRPLPGYVGWALLAWAAFGAYVTFPLFGFFLVFVPAALFLLAAREARLAS</sequence>
<evidence type="ECO:0000313" key="2">
    <source>
        <dbReference type="EMBL" id="RJL27067.1"/>
    </source>
</evidence>
<feature type="transmembrane region" description="Helical" evidence="1">
    <location>
        <begin position="74"/>
        <end position="107"/>
    </location>
</feature>
<evidence type="ECO:0000313" key="3">
    <source>
        <dbReference type="Proteomes" id="UP000265768"/>
    </source>
</evidence>
<keyword evidence="1" id="KW-1133">Transmembrane helix</keyword>
<comment type="caution">
    <text evidence="2">The sequence shown here is derived from an EMBL/GenBank/DDBJ whole genome shotgun (WGS) entry which is preliminary data.</text>
</comment>